<sequence>MSSAFEGLERHTMAESLAQQTISDPRGVSRPTHCRFRRQAR</sequence>
<reference evidence="2 3" key="1">
    <citation type="submission" date="2011-06" db="EMBL/GenBank/DDBJ databases">
        <authorList>
            <person name="Muzny D."/>
            <person name="Qin X."/>
            <person name="Deng J."/>
            <person name="Jiang H."/>
            <person name="Liu Y."/>
            <person name="Qu J."/>
            <person name="Song X.-Z."/>
            <person name="Zhang L."/>
            <person name="Thornton R."/>
            <person name="Coyle M."/>
            <person name="Francisco L."/>
            <person name="Jackson L."/>
            <person name="Javaid M."/>
            <person name="Korchina V."/>
            <person name="Kovar C."/>
            <person name="Mata R."/>
            <person name="Mathew T."/>
            <person name="Ngo R."/>
            <person name="Nguyen L."/>
            <person name="Nguyen N."/>
            <person name="Okwuonu G."/>
            <person name="Ongeri F."/>
            <person name="Pham C."/>
            <person name="Simmons D."/>
            <person name="Wilczek-Boney K."/>
            <person name="Hale W."/>
            <person name="Jakkamsetti A."/>
            <person name="Pham P."/>
            <person name="Ruth R."/>
            <person name="San Lucas F."/>
            <person name="Warren J."/>
            <person name="Zhang J."/>
            <person name="Zhao Z."/>
            <person name="Zhou C."/>
            <person name="Zhu D."/>
            <person name="Lee S."/>
            <person name="Bess C."/>
            <person name="Blankenburg K."/>
            <person name="Forbes L."/>
            <person name="Fu Q."/>
            <person name="Gubbala S."/>
            <person name="Hirani K."/>
            <person name="Jayaseelan J.C."/>
            <person name="Lara F."/>
            <person name="Munidasa M."/>
            <person name="Palculict T."/>
            <person name="Patil S."/>
            <person name="Pu L.-L."/>
            <person name="Saada N."/>
            <person name="Tang L."/>
            <person name="Weissenberger G."/>
            <person name="Zhu Y."/>
            <person name="Hemphill L."/>
            <person name="Shang Y."/>
            <person name="Youmans B."/>
            <person name="Ayvaz T."/>
            <person name="Ross M."/>
            <person name="Santibanez J."/>
            <person name="Aqrawi P."/>
            <person name="Gross S."/>
            <person name="Joshi V."/>
            <person name="Fowler G."/>
            <person name="Nazareth L."/>
            <person name="Reid J."/>
            <person name="Worley K."/>
            <person name="Petrosino J."/>
            <person name="Highlander S."/>
            <person name="Gibbs R."/>
        </authorList>
    </citation>
    <scope>NUCLEOTIDE SEQUENCE [LARGE SCALE GENOMIC DNA]</scope>
    <source>
        <strain evidence="2 3">ATCC 25577</strain>
    </source>
</reference>
<feature type="region of interest" description="Disordered" evidence="1">
    <location>
        <begin position="1"/>
        <end position="41"/>
    </location>
</feature>
<name>G4CZ23_9ACTN</name>
<organism evidence="2 3">
    <name type="scientific">Cutibacterium avidum ATCC 25577</name>
    <dbReference type="NCBI Taxonomy" id="997355"/>
    <lineage>
        <taxon>Bacteria</taxon>
        <taxon>Bacillati</taxon>
        <taxon>Actinomycetota</taxon>
        <taxon>Actinomycetes</taxon>
        <taxon>Propionibacteriales</taxon>
        <taxon>Propionibacteriaceae</taxon>
        <taxon>Cutibacterium</taxon>
    </lineage>
</organism>
<keyword evidence="3" id="KW-1185">Reference proteome</keyword>
<dbReference type="EMBL" id="AGBA01000015">
    <property type="protein sequence ID" value="EGY76742.1"/>
    <property type="molecule type" value="Genomic_DNA"/>
</dbReference>
<protein>
    <submittedName>
        <fullName evidence="2">XRE family transcriptional regulator</fullName>
    </submittedName>
</protein>
<evidence type="ECO:0000313" key="3">
    <source>
        <dbReference type="Proteomes" id="UP000005332"/>
    </source>
</evidence>
<comment type="caution">
    <text evidence="2">The sequence shown here is derived from an EMBL/GenBank/DDBJ whole genome shotgun (WGS) entry which is preliminary data.</text>
</comment>
<dbReference type="HOGENOM" id="CLU_3274995_0_0_11"/>
<proteinExistence type="predicted"/>
<evidence type="ECO:0000256" key="1">
    <source>
        <dbReference type="SAM" id="MobiDB-lite"/>
    </source>
</evidence>
<accession>G4CZ23</accession>
<dbReference type="AlphaFoldDB" id="G4CZ23"/>
<evidence type="ECO:0000313" key="2">
    <source>
        <dbReference type="EMBL" id="EGY76742.1"/>
    </source>
</evidence>
<feature type="compositionally biased region" description="Basic residues" evidence="1">
    <location>
        <begin position="32"/>
        <end position="41"/>
    </location>
</feature>
<gene>
    <name evidence="2" type="ORF">HMPREF9153_1695</name>
</gene>
<dbReference type="Proteomes" id="UP000005332">
    <property type="component" value="Unassembled WGS sequence"/>
</dbReference>